<organism evidence="2 3">
    <name type="scientific">Catenuloplanes nepalensis</name>
    <dbReference type="NCBI Taxonomy" id="587533"/>
    <lineage>
        <taxon>Bacteria</taxon>
        <taxon>Bacillati</taxon>
        <taxon>Actinomycetota</taxon>
        <taxon>Actinomycetes</taxon>
        <taxon>Micromonosporales</taxon>
        <taxon>Micromonosporaceae</taxon>
        <taxon>Catenuloplanes</taxon>
    </lineage>
</organism>
<dbReference type="EMBL" id="JAUSRA010000001">
    <property type="protein sequence ID" value="MDP9798912.1"/>
    <property type="molecule type" value="Genomic_DNA"/>
</dbReference>
<keyword evidence="1" id="KW-1133">Transmembrane helix</keyword>
<feature type="transmembrane region" description="Helical" evidence="1">
    <location>
        <begin position="26"/>
        <end position="47"/>
    </location>
</feature>
<gene>
    <name evidence="2" type="ORF">J2S43_007424</name>
</gene>
<keyword evidence="1" id="KW-0812">Transmembrane</keyword>
<comment type="caution">
    <text evidence="2">The sequence shown here is derived from an EMBL/GenBank/DDBJ whole genome shotgun (WGS) entry which is preliminary data.</text>
</comment>
<keyword evidence="1" id="KW-0472">Membrane</keyword>
<reference evidence="2 3" key="1">
    <citation type="submission" date="2023-07" db="EMBL/GenBank/DDBJ databases">
        <title>Sequencing the genomes of 1000 actinobacteria strains.</title>
        <authorList>
            <person name="Klenk H.-P."/>
        </authorList>
    </citation>
    <scope>NUCLEOTIDE SEQUENCE [LARGE SCALE GENOMIC DNA]</scope>
    <source>
        <strain evidence="2 3">DSM 44710</strain>
    </source>
</reference>
<name>A0ABT9N5C7_9ACTN</name>
<dbReference type="Proteomes" id="UP001240984">
    <property type="component" value="Unassembled WGS sequence"/>
</dbReference>
<evidence type="ECO:0000256" key="1">
    <source>
        <dbReference type="SAM" id="Phobius"/>
    </source>
</evidence>
<proteinExistence type="predicted"/>
<protein>
    <submittedName>
        <fullName evidence="2">Uncharacterized protein</fullName>
    </submittedName>
</protein>
<evidence type="ECO:0000313" key="3">
    <source>
        <dbReference type="Proteomes" id="UP001240984"/>
    </source>
</evidence>
<evidence type="ECO:0000313" key="2">
    <source>
        <dbReference type="EMBL" id="MDP9798912.1"/>
    </source>
</evidence>
<keyword evidence="3" id="KW-1185">Reference proteome</keyword>
<sequence length="72" mass="7662">MVTGLGLQLIPWESVSPQADLINPTLTTVTVIAGAAFGLDVLVATGIRIKEWSKGRVIVLKLGPRDRPPGQE</sequence>
<accession>A0ABT9N5C7</accession>
<dbReference type="RefSeq" id="WP_306837159.1">
    <property type="nucleotide sequence ID" value="NZ_JAUSRA010000001.1"/>
</dbReference>